<feature type="binding site" evidence="4">
    <location>
        <position position="311"/>
    </location>
    <ligand>
        <name>S-adenosyl-L-methionine</name>
        <dbReference type="ChEBI" id="CHEBI:59789"/>
    </ligand>
</feature>
<dbReference type="Gene3D" id="2.40.50.1070">
    <property type="match status" value="1"/>
</dbReference>
<dbReference type="GO" id="GO:0070475">
    <property type="term" value="P:rRNA base methylation"/>
    <property type="evidence" value="ECO:0007669"/>
    <property type="project" value="TreeGrafter"/>
</dbReference>
<dbReference type="PROSITE" id="PS51687">
    <property type="entry name" value="SAM_MT_RNA_M5U"/>
    <property type="match status" value="1"/>
</dbReference>
<keyword evidence="3 4" id="KW-0949">S-adenosyl-L-methionine</keyword>
<dbReference type="Pfam" id="PF01938">
    <property type="entry name" value="TRAM"/>
    <property type="match status" value="1"/>
</dbReference>
<dbReference type="InterPro" id="IPR010280">
    <property type="entry name" value="U5_MeTrfase_fam"/>
</dbReference>
<evidence type="ECO:0000256" key="2">
    <source>
        <dbReference type="ARBA" id="ARBA00022679"/>
    </source>
</evidence>
<dbReference type="Gene3D" id="2.40.50.140">
    <property type="entry name" value="Nucleic acid-binding proteins"/>
    <property type="match status" value="1"/>
</dbReference>
<dbReference type="PROSITE" id="PS50926">
    <property type="entry name" value="TRAM"/>
    <property type="match status" value="1"/>
</dbReference>
<dbReference type="FunFam" id="3.40.50.150:FF:000009">
    <property type="entry name" value="23S rRNA (Uracil(1939)-C(5))-methyltransferase RlmD"/>
    <property type="match status" value="1"/>
</dbReference>
<dbReference type="PATRIC" id="fig|29557.3.peg.132"/>
<dbReference type="EMBL" id="LVLH01000020">
    <property type="protein sequence ID" value="OAB49105.1"/>
    <property type="molecule type" value="Genomic_DNA"/>
</dbReference>
<comment type="similarity">
    <text evidence="4">Belongs to the class I-like SAM-binding methyltransferase superfamily. RNA M5U methyltransferase family.</text>
</comment>
<evidence type="ECO:0000256" key="4">
    <source>
        <dbReference type="PROSITE-ProRule" id="PRU01024"/>
    </source>
</evidence>
<keyword evidence="7" id="KW-1185">Reference proteome</keyword>
<dbReference type="AlphaFoldDB" id="A0A168RLW4"/>
<dbReference type="STRING" id="29557.MGALLINA_01470"/>
<evidence type="ECO:0000256" key="3">
    <source>
        <dbReference type="ARBA" id="ARBA00022691"/>
    </source>
</evidence>
<proteinExistence type="inferred from homology"/>
<feature type="binding site" evidence="4">
    <location>
        <position position="261"/>
    </location>
    <ligand>
        <name>S-adenosyl-L-methionine</name>
        <dbReference type="ChEBI" id="CHEBI:59789"/>
    </ligand>
</feature>
<dbReference type="Pfam" id="PF05958">
    <property type="entry name" value="tRNA_U5-meth_tr"/>
    <property type="match status" value="1"/>
</dbReference>
<protein>
    <submittedName>
        <fullName evidence="6">RNA methyltransferase, TrmA family</fullName>
    </submittedName>
</protein>
<dbReference type="OrthoDB" id="9804590at2"/>
<feature type="active site" description="Nucleophile" evidence="4">
    <location>
        <position position="383"/>
    </location>
</feature>
<feature type="binding site" evidence="4">
    <location>
        <position position="290"/>
    </location>
    <ligand>
        <name>S-adenosyl-L-methionine</name>
        <dbReference type="ChEBI" id="CHEBI:59789"/>
    </ligand>
</feature>
<dbReference type="RefSeq" id="WP_082836732.1">
    <property type="nucleotide sequence ID" value="NZ_LVLH01000020.1"/>
</dbReference>
<feature type="domain" description="TRAM" evidence="5">
    <location>
        <begin position="1"/>
        <end position="60"/>
    </location>
</feature>
<dbReference type="Proteomes" id="UP000076983">
    <property type="component" value="Unassembled WGS sequence"/>
</dbReference>
<feature type="binding site" evidence="4">
    <location>
        <position position="356"/>
    </location>
    <ligand>
        <name>S-adenosyl-L-methionine</name>
        <dbReference type="ChEBI" id="CHEBI:59789"/>
    </ligand>
</feature>
<dbReference type="CDD" id="cd02440">
    <property type="entry name" value="AdoMet_MTases"/>
    <property type="match status" value="1"/>
</dbReference>
<keyword evidence="2 4" id="KW-0808">Transferase</keyword>
<dbReference type="SUPFAM" id="SSF53335">
    <property type="entry name" value="S-adenosyl-L-methionine-dependent methyltransferases"/>
    <property type="match status" value="1"/>
</dbReference>
<reference evidence="6 7" key="1">
    <citation type="submission" date="2016-03" db="EMBL/GenBank/DDBJ databases">
        <title>Genome sequence of Mycoplasma gallinarum strain Mgn_IPT.</title>
        <authorList>
            <person name="Yacoub E."/>
            <person name="Sirand-Pugnet P."/>
            <person name="Barre A."/>
            <person name="Maurier F."/>
            <person name="Blanchard A."/>
            <person name="Ben Abdelmoumen B.M."/>
        </authorList>
    </citation>
    <scope>NUCLEOTIDE SEQUENCE [LARGE SCALE GENOMIC DNA]</scope>
    <source>
        <strain evidence="6 7">Mgn_IPT</strain>
    </source>
</reference>
<dbReference type="PANTHER" id="PTHR11061">
    <property type="entry name" value="RNA M5U METHYLTRANSFERASE"/>
    <property type="match status" value="1"/>
</dbReference>
<dbReference type="InterPro" id="IPR002792">
    <property type="entry name" value="TRAM_dom"/>
</dbReference>
<dbReference type="Gene3D" id="3.40.50.150">
    <property type="entry name" value="Vaccinia Virus protein VP39"/>
    <property type="match status" value="1"/>
</dbReference>
<evidence type="ECO:0000313" key="7">
    <source>
        <dbReference type="Proteomes" id="UP000076983"/>
    </source>
</evidence>
<dbReference type="PANTHER" id="PTHR11061:SF30">
    <property type="entry name" value="TRNA (URACIL(54)-C(5))-METHYLTRANSFERASE"/>
    <property type="match status" value="1"/>
</dbReference>
<name>A0A168RLW4_9BACT</name>
<evidence type="ECO:0000259" key="5">
    <source>
        <dbReference type="PROSITE" id="PS50926"/>
    </source>
</evidence>
<dbReference type="NCBIfam" id="TIGR00479">
    <property type="entry name" value="rumA"/>
    <property type="match status" value="1"/>
</dbReference>
<dbReference type="InterPro" id="IPR029063">
    <property type="entry name" value="SAM-dependent_MTases_sf"/>
</dbReference>
<dbReference type="InterPro" id="IPR012340">
    <property type="entry name" value="NA-bd_OB-fold"/>
</dbReference>
<accession>A0A168RLW4</accession>
<dbReference type="SUPFAM" id="SSF50249">
    <property type="entry name" value="Nucleic acid-binding proteins"/>
    <property type="match status" value="1"/>
</dbReference>
<comment type="caution">
    <text evidence="6">The sequence shown here is derived from an EMBL/GenBank/DDBJ whole genome shotgun (WGS) entry which is preliminary data.</text>
</comment>
<sequence length="430" mass="49774">MLKVEQIFENVKITELSYEGYGILKSQNKTILIKNVLPNEIADIKITKVTSKVAYAEVIKFHLKSKERTNLDYQDDAPLLIMPYQRQLEFKQGIISNLVKRNLNFKLDNFIVPSPLIIKYRNKIKFFVKVINNQINFGRYEKLTNKLILVSDFILATDGINHSIQIIKNIFNDWLSLFSFVEEITIRESNLNGAQILIIKSKKHLNLNKTKNLIFNNTKIEQIVCLSKNKVEIYNKFNSHANLLMNIENLKFEISWNSFFQINNSQIFNLYNLLIENLNLNQNQSLLDLYCGVGTISSFLALKTKKVIGLEIIPEAVQFAKNNAALNQINNLFFFAGDVEKTIKFVKNDVQTIVVDPPREGLSEQTTKSIIDFKPKQIGYISCNPHTFVRDAKILLNHNYRISFMQSVDMFPNTHHIELVAVFCQNEEKK</sequence>
<gene>
    <name evidence="6" type="ORF">MGALLINA_01470</name>
</gene>
<organism evidence="6 7">
    <name type="scientific">Mycoplasmopsis gallinarum</name>
    <dbReference type="NCBI Taxonomy" id="29557"/>
    <lineage>
        <taxon>Bacteria</taxon>
        <taxon>Bacillati</taxon>
        <taxon>Mycoplasmatota</taxon>
        <taxon>Mycoplasmoidales</taxon>
        <taxon>Metamycoplasmataceae</taxon>
        <taxon>Mycoplasmopsis</taxon>
    </lineage>
</organism>
<evidence type="ECO:0000256" key="1">
    <source>
        <dbReference type="ARBA" id="ARBA00022603"/>
    </source>
</evidence>
<evidence type="ECO:0000313" key="6">
    <source>
        <dbReference type="EMBL" id="OAB49105.1"/>
    </source>
</evidence>
<dbReference type="GO" id="GO:0070041">
    <property type="term" value="F:rRNA (uridine-C5-)-methyltransferase activity"/>
    <property type="evidence" value="ECO:0007669"/>
    <property type="project" value="TreeGrafter"/>
</dbReference>
<keyword evidence="1 4" id="KW-0489">Methyltransferase</keyword>